<dbReference type="Pfam" id="PF00892">
    <property type="entry name" value="EamA"/>
    <property type="match status" value="2"/>
</dbReference>
<dbReference type="AlphaFoldDB" id="A0A4R0P9E5"/>
<dbReference type="RefSeq" id="WP_131569133.1">
    <property type="nucleotide sequence ID" value="NZ_JAINFK010000003.1"/>
</dbReference>
<evidence type="ECO:0000256" key="1">
    <source>
        <dbReference type="SAM" id="Phobius"/>
    </source>
</evidence>
<name>A0A4R0P9E5_9HYPH</name>
<dbReference type="InterPro" id="IPR037185">
    <property type="entry name" value="EmrE-like"/>
</dbReference>
<dbReference type="PANTHER" id="PTHR22911">
    <property type="entry name" value="ACYL-MALONYL CONDENSING ENZYME-RELATED"/>
    <property type="match status" value="1"/>
</dbReference>
<feature type="transmembrane region" description="Helical" evidence="1">
    <location>
        <begin position="20"/>
        <end position="41"/>
    </location>
</feature>
<feature type="transmembrane region" description="Helical" evidence="1">
    <location>
        <begin position="170"/>
        <end position="189"/>
    </location>
</feature>
<organism evidence="3 4">
    <name type="scientific">Oricola cellulosilytica</name>
    <dbReference type="NCBI Taxonomy" id="1429082"/>
    <lineage>
        <taxon>Bacteria</taxon>
        <taxon>Pseudomonadati</taxon>
        <taxon>Pseudomonadota</taxon>
        <taxon>Alphaproteobacteria</taxon>
        <taxon>Hyphomicrobiales</taxon>
        <taxon>Ahrensiaceae</taxon>
        <taxon>Oricola</taxon>
    </lineage>
</organism>
<dbReference type="OrthoDB" id="7818056at2"/>
<dbReference type="PANTHER" id="PTHR22911:SF103">
    <property type="entry name" value="BLR2811 PROTEIN"/>
    <property type="match status" value="1"/>
</dbReference>
<feature type="transmembrane region" description="Helical" evidence="1">
    <location>
        <begin position="146"/>
        <end position="164"/>
    </location>
</feature>
<feature type="transmembrane region" description="Helical" evidence="1">
    <location>
        <begin position="53"/>
        <end position="76"/>
    </location>
</feature>
<dbReference type="InterPro" id="IPR000620">
    <property type="entry name" value="EamA_dom"/>
</dbReference>
<proteinExistence type="predicted"/>
<feature type="transmembrane region" description="Helical" evidence="1">
    <location>
        <begin position="97"/>
        <end position="114"/>
    </location>
</feature>
<dbReference type="SUPFAM" id="SSF103481">
    <property type="entry name" value="Multidrug resistance efflux transporter EmrE"/>
    <property type="match status" value="2"/>
</dbReference>
<keyword evidence="1" id="KW-0812">Transmembrane</keyword>
<keyword evidence="1" id="KW-0472">Membrane</keyword>
<comment type="caution">
    <text evidence="3">The sequence shown here is derived from an EMBL/GenBank/DDBJ whole genome shotgun (WGS) entry which is preliminary data.</text>
</comment>
<keyword evidence="1" id="KW-1133">Transmembrane helix</keyword>
<reference evidence="3 4" key="1">
    <citation type="journal article" date="2015" name="Antonie Van Leeuwenhoek">
        <title>Oricola cellulosilytica gen. nov., sp. nov., a cellulose-degrading bacterium of the family Phyllobacteriaceae isolated from surface seashore water, and emended descriptions of Mesorhizobium loti and Phyllobacterium myrsinacearum.</title>
        <authorList>
            <person name="Hameed A."/>
            <person name="Shahina M."/>
            <person name="Lai W.A."/>
            <person name="Lin S.Y."/>
            <person name="Young L.S."/>
            <person name="Liu Y.C."/>
            <person name="Hsu Y.H."/>
            <person name="Young C.C."/>
        </authorList>
    </citation>
    <scope>NUCLEOTIDE SEQUENCE [LARGE SCALE GENOMIC DNA]</scope>
    <source>
        <strain evidence="3 4">KCTC 52183</strain>
    </source>
</reference>
<feature type="transmembrane region" description="Helical" evidence="1">
    <location>
        <begin position="262"/>
        <end position="278"/>
    </location>
</feature>
<feature type="transmembrane region" description="Helical" evidence="1">
    <location>
        <begin position="201"/>
        <end position="218"/>
    </location>
</feature>
<evidence type="ECO:0000259" key="2">
    <source>
        <dbReference type="Pfam" id="PF00892"/>
    </source>
</evidence>
<keyword evidence="4" id="KW-1185">Reference proteome</keyword>
<gene>
    <name evidence="3" type="ORF">E0D97_11855</name>
</gene>
<feature type="transmembrane region" description="Helical" evidence="1">
    <location>
        <begin position="284"/>
        <end position="302"/>
    </location>
</feature>
<evidence type="ECO:0000313" key="3">
    <source>
        <dbReference type="EMBL" id="TCD13790.1"/>
    </source>
</evidence>
<feature type="domain" description="EamA" evidence="2">
    <location>
        <begin position="30"/>
        <end position="161"/>
    </location>
</feature>
<dbReference type="GO" id="GO:0016020">
    <property type="term" value="C:membrane"/>
    <property type="evidence" value="ECO:0007669"/>
    <property type="project" value="InterPro"/>
</dbReference>
<dbReference type="EMBL" id="SJST01000004">
    <property type="protein sequence ID" value="TCD13790.1"/>
    <property type="molecule type" value="Genomic_DNA"/>
</dbReference>
<evidence type="ECO:0000313" key="4">
    <source>
        <dbReference type="Proteomes" id="UP000291301"/>
    </source>
</evidence>
<protein>
    <submittedName>
        <fullName evidence="3">DMT family transporter</fullName>
    </submittedName>
</protein>
<sequence length="315" mass="34662">MALLSPDIPLSSTRTLRHDIDSIAMPPAAMGFALAAFLMFSCLDAGAKWLVTGGYAVLFVAWVRFAVQGIVLFVVYRGWRNARLWRMENRLLQTVRGLLLPAMTVFNFLALRHLQLAETVSVLLATPILVTILAGPLLGEWAGPRRWAAILVGFAGVLLVVRPGTEMFDLPVVFILAAMTCNGFYFILTRKLAARETPESLIFYSCLFAIVIFAPFAFTEGVAPAELLDVAVFVVVGLAGMVGHMALIRASRLADASKVSPFQYSQVIWMAAFGFFIFGDLPDLWTVAGTLVICASGLYLMNRERQIRRKRRAPA</sequence>
<feature type="transmembrane region" description="Helical" evidence="1">
    <location>
        <begin position="120"/>
        <end position="139"/>
    </location>
</feature>
<feature type="transmembrane region" description="Helical" evidence="1">
    <location>
        <begin position="230"/>
        <end position="250"/>
    </location>
</feature>
<dbReference type="Proteomes" id="UP000291301">
    <property type="component" value="Unassembled WGS sequence"/>
</dbReference>
<feature type="domain" description="EamA" evidence="2">
    <location>
        <begin position="172"/>
        <end position="300"/>
    </location>
</feature>
<accession>A0A4R0P9E5</accession>